<evidence type="ECO:0000313" key="4">
    <source>
        <dbReference type="Proteomes" id="UP001153555"/>
    </source>
</evidence>
<dbReference type="EMBL" id="CACSLK010007779">
    <property type="protein sequence ID" value="CAA0811136.1"/>
    <property type="molecule type" value="Genomic_DNA"/>
</dbReference>
<organism evidence="3 4">
    <name type="scientific">Striga hermonthica</name>
    <name type="common">Purple witchweed</name>
    <name type="synonym">Buchnera hermonthica</name>
    <dbReference type="NCBI Taxonomy" id="68872"/>
    <lineage>
        <taxon>Eukaryota</taxon>
        <taxon>Viridiplantae</taxon>
        <taxon>Streptophyta</taxon>
        <taxon>Embryophyta</taxon>
        <taxon>Tracheophyta</taxon>
        <taxon>Spermatophyta</taxon>
        <taxon>Magnoliopsida</taxon>
        <taxon>eudicotyledons</taxon>
        <taxon>Gunneridae</taxon>
        <taxon>Pentapetalae</taxon>
        <taxon>asterids</taxon>
        <taxon>lamiids</taxon>
        <taxon>Lamiales</taxon>
        <taxon>Orobanchaceae</taxon>
        <taxon>Buchnereae</taxon>
        <taxon>Striga</taxon>
    </lineage>
</organism>
<feature type="signal peptide" evidence="2">
    <location>
        <begin position="1"/>
        <end position="18"/>
    </location>
</feature>
<dbReference type="Proteomes" id="UP001153555">
    <property type="component" value="Unassembled WGS sequence"/>
</dbReference>
<accession>A0A9N7MRI5</accession>
<reference evidence="3" key="1">
    <citation type="submission" date="2019-12" db="EMBL/GenBank/DDBJ databases">
        <authorList>
            <person name="Scholes J."/>
        </authorList>
    </citation>
    <scope>NUCLEOTIDE SEQUENCE</scope>
</reference>
<keyword evidence="2" id="KW-0732">Signal</keyword>
<evidence type="ECO:0000256" key="1">
    <source>
        <dbReference type="SAM" id="MobiDB-lite"/>
    </source>
</evidence>
<sequence length="394" mass="43595">LCSAILIILLDFSLDSDSDLISGSLGRQINEYSSSDFVQIIDFRQAVEPRNSPNSATFSFGIDWDEYNQALLSGTLNKSPNSLQAESSQLNLFPRGISLRLLDVPPGLFWCLTRSSARRIRTRGSLSLHLPPPPLKSRRSPSRGHLDFGIPEPHEVAKYFDSVLPSVDKVCADRDPHHRANCALLCFSRVSGILPARTRFDLPQTGPGCSHLHYWRRLWEFSFEKLCLKLSYGGRNSQRLAVDVRRRLDDDQADWARPSSGFFWPIADADHSYTCPSRCGSDDSDSKRRCRLQSRSGGSRSSCGGDATASHGGATSRIGDTRRSSTTGSYASPQSTDGDDDQGEDAEDSGGRGGADGVVGHEPHISRHHRADHGSGKPGRGCVQLWRWRRWKRS</sequence>
<feature type="compositionally biased region" description="Low complexity" evidence="1">
    <location>
        <begin position="293"/>
        <end position="305"/>
    </location>
</feature>
<feature type="region of interest" description="Disordered" evidence="1">
    <location>
        <begin position="278"/>
        <end position="381"/>
    </location>
</feature>
<feature type="compositionally biased region" description="Polar residues" evidence="1">
    <location>
        <begin position="324"/>
        <end position="336"/>
    </location>
</feature>
<comment type="caution">
    <text evidence="3">The sequence shown here is derived from an EMBL/GenBank/DDBJ whole genome shotgun (WGS) entry which is preliminary data.</text>
</comment>
<gene>
    <name evidence="3" type="ORF">SHERM_00162</name>
</gene>
<feature type="compositionally biased region" description="Acidic residues" evidence="1">
    <location>
        <begin position="337"/>
        <end position="348"/>
    </location>
</feature>
<keyword evidence="4" id="KW-1185">Reference proteome</keyword>
<protein>
    <submittedName>
        <fullName evidence="3">Uncharacterized protein</fullName>
    </submittedName>
</protein>
<name>A0A9N7MRI5_STRHE</name>
<dbReference type="AlphaFoldDB" id="A0A9N7MRI5"/>
<feature type="chain" id="PRO_5040290578" evidence="2">
    <location>
        <begin position="19"/>
        <end position="394"/>
    </location>
</feature>
<feature type="non-terminal residue" evidence="3">
    <location>
        <position position="1"/>
    </location>
</feature>
<evidence type="ECO:0000313" key="3">
    <source>
        <dbReference type="EMBL" id="CAA0811136.1"/>
    </source>
</evidence>
<evidence type="ECO:0000256" key="2">
    <source>
        <dbReference type="SAM" id="SignalP"/>
    </source>
</evidence>
<proteinExistence type="predicted"/>
<feature type="non-terminal residue" evidence="3">
    <location>
        <position position="394"/>
    </location>
</feature>